<dbReference type="InterPro" id="IPR029021">
    <property type="entry name" value="Prot-tyrosine_phosphatase-like"/>
</dbReference>
<evidence type="ECO:0000256" key="5">
    <source>
        <dbReference type="ARBA" id="ARBA00022801"/>
    </source>
</evidence>
<dbReference type="PRINTS" id="PR00700">
    <property type="entry name" value="PRTYPHPHTASE"/>
</dbReference>
<evidence type="ECO:0000256" key="10">
    <source>
        <dbReference type="ARBA" id="ARBA00050516"/>
    </source>
</evidence>
<organism evidence="15">
    <name type="scientific">Castor canadensis</name>
    <name type="common">American beaver</name>
    <dbReference type="NCBI Taxonomy" id="51338"/>
    <lineage>
        <taxon>Eukaryota</taxon>
        <taxon>Metazoa</taxon>
        <taxon>Chordata</taxon>
        <taxon>Craniata</taxon>
        <taxon>Vertebrata</taxon>
        <taxon>Euteleostomi</taxon>
        <taxon>Mammalia</taxon>
        <taxon>Eutheria</taxon>
        <taxon>Euarchontoglires</taxon>
        <taxon>Glires</taxon>
        <taxon>Rodentia</taxon>
        <taxon>Castorimorpha</taxon>
        <taxon>Castoridae</taxon>
        <taxon>Castor</taxon>
    </lineage>
</organism>
<dbReference type="PROSITE" id="PS00383">
    <property type="entry name" value="TYR_PHOSPHATASE_1"/>
    <property type="match status" value="1"/>
</dbReference>
<feature type="domain" description="Fibronectin type-III" evidence="14">
    <location>
        <begin position="710"/>
        <end position="799"/>
    </location>
</feature>
<evidence type="ECO:0000256" key="3">
    <source>
        <dbReference type="ARBA" id="ARBA00022692"/>
    </source>
</evidence>
<evidence type="ECO:0000256" key="11">
    <source>
        <dbReference type="SAM" id="Phobius"/>
    </source>
</evidence>
<dbReference type="FunFam" id="3.90.190.10:FF:000041">
    <property type="entry name" value="phosphatidylinositol phosphatase PTPRQ isoform X1"/>
    <property type="match status" value="1"/>
</dbReference>
<keyword evidence="9" id="KW-0325">Glycoprotein</keyword>
<dbReference type="SUPFAM" id="SSF49265">
    <property type="entry name" value="Fibronectin type III"/>
    <property type="match status" value="8"/>
</dbReference>
<dbReference type="Ensembl" id="ENSCCNT00000005955.1">
    <property type="protein sequence ID" value="ENSCCNP00000004531.1"/>
    <property type="gene ID" value="ENSCCNG00000004620.1"/>
</dbReference>
<dbReference type="InterPro" id="IPR000387">
    <property type="entry name" value="Tyr_Pase_dom"/>
</dbReference>
<feature type="domain" description="Fibronectin type-III" evidence="14">
    <location>
        <begin position="1497"/>
        <end position="1598"/>
    </location>
</feature>
<feature type="domain" description="Fibronectin type-III" evidence="14">
    <location>
        <begin position="1195"/>
        <end position="1281"/>
    </location>
</feature>
<keyword evidence="5" id="KW-0378">Hydrolase</keyword>
<dbReference type="SUPFAM" id="SSF52799">
    <property type="entry name" value="(Phosphotyrosine protein) phosphatases II"/>
    <property type="match status" value="1"/>
</dbReference>
<feature type="domain" description="Fibronectin type-III" evidence="14">
    <location>
        <begin position="615"/>
        <end position="705"/>
    </location>
</feature>
<accession>A0A8C0W5M5</accession>
<feature type="domain" description="Fibronectin type-III" evidence="14">
    <location>
        <begin position="521"/>
        <end position="610"/>
    </location>
</feature>
<dbReference type="EC" id="3.1.3.36" evidence="2"/>
<dbReference type="CDD" id="cd14616">
    <property type="entry name" value="R-PTPc-Q"/>
    <property type="match status" value="1"/>
</dbReference>
<dbReference type="FunFam" id="2.60.40.10:FF:001431">
    <property type="entry name" value="phosphatidylinositol phosphatase PTPRQ isoform X1"/>
    <property type="match status" value="1"/>
</dbReference>
<keyword evidence="7 11" id="KW-1133">Transmembrane helix</keyword>
<dbReference type="InterPro" id="IPR013783">
    <property type="entry name" value="Ig-like_fold"/>
</dbReference>
<dbReference type="FunFam" id="2.60.40.10:FF:001645">
    <property type="entry name" value="Protein tyrosine phosphatase, receptor type Q"/>
    <property type="match status" value="1"/>
</dbReference>
<dbReference type="Pfam" id="PF00041">
    <property type="entry name" value="fn3"/>
    <property type="match status" value="13"/>
</dbReference>
<protein>
    <recommendedName>
        <fullName evidence="2">phosphoinositide 5-phosphatase</fullName>
        <ecNumber evidence="2">3.1.3.36</ecNumber>
    </recommendedName>
</protein>
<dbReference type="InterPro" id="IPR050713">
    <property type="entry name" value="RTP_Phos/Ushers"/>
</dbReference>
<dbReference type="PROSITE" id="PS50056">
    <property type="entry name" value="TYR_PHOSPHATASE_2"/>
    <property type="match status" value="1"/>
</dbReference>
<dbReference type="CDD" id="cd00063">
    <property type="entry name" value="FN3"/>
    <property type="match status" value="15"/>
</dbReference>
<dbReference type="InterPro" id="IPR003961">
    <property type="entry name" value="FN3_dom"/>
</dbReference>
<gene>
    <name evidence="15" type="primary">Ptprq</name>
</gene>
<feature type="domain" description="Fibronectin type-III" evidence="14">
    <location>
        <begin position="804"/>
        <end position="904"/>
    </location>
</feature>
<dbReference type="FunFam" id="2.60.40.10:FF:001879">
    <property type="entry name" value="Protein tyrosine phosphatase, receptor type Q"/>
    <property type="match status" value="1"/>
</dbReference>
<feature type="domain" description="Fibronectin type-III" evidence="14">
    <location>
        <begin position="1003"/>
        <end position="1093"/>
    </location>
</feature>
<dbReference type="SMART" id="SM00404">
    <property type="entry name" value="PTPc_motif"/>
    <property type="match status" value="1"/>
</dbReference>
<dbReference type="GO" id="GO:0016020">
    <property type="term" value="C:membrane"/>
    <property type="evidence" value="ECO:0007669"/>
    <property type="project" value="UniProtKB-SubCell"/>
</dbReference>
<dbReference type="InterPro" id="IPR003595">
    <property type="entry name" value="Tyr_Pase_cat"/>
</dbReference>
<dbReference type="FunFam" id="2.60.40.10:FF:001217">
    <property type="entry name" value="phosphatidylinositol phosphatase PTPRQ isoform X2"/>
    <property type="match status" value="1"/>
</dbReference>
<sequence length="2152" mass="241503">QGPPVFLAGKRVGICWDSSFLDYTPLNLDGRIVSYICQSKKPDSLEIRRKHARSGVIVKDVSIRVRGHFERQIENSESFLWSTTSPSPTLGRVTPPLRTTYSSSTLTWSKISSVWKEPISFVVTHLRPYTTYLFEVSAVTTEAGYIDSTIVRTPESVPEGPPQNCITGNVTGKSFSISWDPPTIVTGKFSYKVELYGPSGWILDNSTKDLKFAFTNLTPFTMYDVYVAAETSAGTGPKSNLSVFTPPEVPGAVFDLQLAEVEATEIRITWRKPRQPNGIINQYRVQVFISETGVILENTLLTGKDEYINDPMSPEMMSIVDPMIGFYEGSAEMSSDLHSLASFMYNSHPHNNFPVRNRAEDHNSPVATTRNQYITDIAAEQLSYVIRQLVPFTEHMISVSAFTIMGEGPPTVLKVKTREQVPSSIEIINYKNITSSSILLYWDPPEYPNGRITHYTIYGMELDTNRAFQMTTIDNSFLITGLKKYTGYKMRVAASTHVGESSLSEENDIYVRTPEDEPESSPEDVEVIDVSASEIRLKWLPPEKPNGIIIAYEVLYTNTDTLFTKNTSTTNILLRDLKPYTLYNISVRSYTRFGHGNQSSSLLSVRTSETVPDSAPENITYKNISSGEIEISFLPPSHPNGIIQNYTIYLKRNNGNEERTINTTTLTQTIKGLKKYTQYMVELSASTLKGEGVRSVPISILTDEDAPDSPPQDFSVKQLSGVTVKLSWQPPLEPNGIILYYTVYVWDRSSLKTVNVTETSLEFSDLDYNIEYSAYVTASTRFGDGKTRSSIINFRTPEGAPSDPPSDVHYVNLSSSSIILFWTPPSKPNGIIRYYSVYYRNTSGIFMQNFTLHEVTNELDNMTISAIIDKLAIFSCYTFWLTASTSVGNGNKSSDIIQVYTDQDIPEGLVGNLTYESISSTAINVSWAPPSRPNGVVFYYVSLNLQQSLYHVRPPLVTYESSVYFDNLEKYTDYILKITPSTEKGFSDVYTAQLHIKTEEDVPETSPIINTFKNLSSTSILLSWDPPLKPNGPIISYDLTLQGPHENYSFITADNYIILEALSPFTLYSFFAAARTVKGLGPSSVLFFYTDESVPLAPPQNLTLVNYTSDFVWLKWSPSPVPGGIVKVYSFKIHDHETDTIFYKNISGFQTEAKLVGLQPVSTYSVSVSAFTKVGNGNQFSNVVKFTTQESVPDVVQNMQCTANNWQSILVTWDPPQKPNGIIIYYMITVEKNSTKVSPQEHMHTFIKLLANTSYVFKVRASTSAGEGNESTCNIRTPPETVPSVPTNIAFSNIQSTSATLTWIRPDSILGYFQNYKITTQLRAQKCSEWEAEECVEYQKVQYLYEPDQTEGTVHGLKKFRWYRFQVAASTNAGYGNASNWISTLTLPGSPDGPPENVHVVATSPFSINISWSEPAVITGPTFYLIDVKSVDNDEFNISFIKSNEENKTIEIKDLQIFTRYSVVITAFTGNLSAVYTEGKSSTKVVITTLESAPKDPPNNMTFQKIPDEVTKFQLTFLPPSQPNGNIQAYQALVYREDDPTVVQIHNLSIIQKTDTSVIAMLEGLKGGYTYNISVYAINSAGAGPKVQMRITMDIKAPARPKTKPTPIYDATGKLLVTSTTITIRMPICYYNDDHGPIKNVQVLVAETGAQHDGNVTKWYDAYFNKARPYFTNEGFPNPPCTEGKMKYSGNEEIYVIGADNACMIPGNEEKICNGPLKPKKQYLFKFRATNVMGQFTDSDYSDPVKTLGEGLSERTVEIILSVTLCILSIILLGTAIFAFARIRQKQKEGGTYSPRDAEIIDTKFKLDQLITVADLELKDERLTRLLSYRKSIKPISKKSFLQHVEELCTNNNLKFQEEFSELPKFLPDLSSTDADLPWNRAKNRFPNIKPYNNNRVKLIADANIPGSDYINASYVSGYLCPNEFIATQGPLPGTVGDFWRMVWETRSKTLVMLTQCFEKGRIRCHQYWPEDNKPVTVFGDIVITKLMEDIQIDWTIRDLKIERHGDCMTVRQCNFTGWPEHGVPENSTPIIHFVKLVRASRAHDTTPMIVHCSAGVGRTGVFIALDHLTQHVNDHDFVDVYGLVAELRSERMCMVQSLAQYIFLHQCILDLLSNKGSNLPICFVNYSALQKMDSLDAMEGDVELEWEETTM</sequence>
<keyword evidence="3 11" id="KW-0812">Transmembrane</keyword>
<evidence type="ECO:0000313" key="15">
    <source>
        <dbReference type="Ensembl" id="ENSCCNP00000004531.1"/>
    </source>
</evidence>
<evidence type="ECO:0000256" key="8">
    <source>
        <dbReference type="ARBA" id="ARBA00023136"/>
    </source>
</evidence>
<evidence type="ECO:0000256" key="4">
    <source>
        <dbReference type="ARBA" id="ARBA00022729"/>
    </source>
</evidence>
<reference evidence="15" key="1">
    <citation type="submission" date="2023-09" db="UniProtKB">
        <authorList>
            <consortium name="Ensembl"/>
        </authorList>
    </citation>
    <scope>IDENTIFICATION</scope>
</reference>
<dbReference type="PROSITE" id="PS50055">
    <property type="entry name" value="TYR_PHOSPHATASE_PTP"/>
    <property type="match status" value="1"/>
</dbReference>
<evidence type="ECO:0000256" key="2">
    <source>
        <dbReference type="ARBA" id="ARBA00013044"/>
    </source>
</evidence>
<evidence type="ECO:0000259" key="13">
    <source>
        <dbReference type="PROSITE" id="PS50056"/>
    </source>
</evidence>
<name>A0A8C0W5M5_CASCN</name>
<keyword evidence="6" id="KW-0904">Protein phosphatase</keyword>
<dbReference type="FunFam" id="2.60.40.10:FF:000478">
    <property type="entry name" value="Protein tyrosine phosphatase, receptor type Q"/>
    <property type="match status" value="2"/>
</dbReference>
<feature type="domain" description="Fibronectin type-III" evidence="14">
    <location>
        <begin position="161"/>
        <end position="249"/>
    </location>
</feature>
<evidence type="ECO:0000256" key="7">
    <source>
        <dbReference type="ARBA" id="ARBA00022989"/>
    </source>
</evidence>
<evidence type="ECO:0000256" key="1">
    <source>
        <dbReference type="ARBA" id="ARBA00004167"/>
    </source>
</evidence>
<feature type="domain" description="Fibronectin type-III" evidence="14">
    <location>
        <begin position="1285"/>
        <end position="1389"/>
    </location>
</feature>
<dbReference type="GO" id="GO:0004725">
    <property type="term" value="F:protein tyrosine phosphatase activity"/>
    <property type="evidence" value="ECO:0007669"/>
    <property type="project" value="InterPro"/>
</dbReference>
<comment type="catalytic activity">
    <reaction evidence="10">
        <text>a 1,2-diacyl-sn-glycero-3-phospho-(1D-myo-inositol-4,5-bisphosphate) + H2O = a 1,2-diacyl-sn-glycero-3-phospho-(1D-myo-inositol 4-phosphate) + phosphate</text>
        <dbReference type="Rhea" id="RHEA:22764"/>
        <dbReference type="ChEBI" id="CHEBI:15377"/>
        <dbReference type="ChEBI" id="CHEBI:43474"/>
        <dbReference type="ChEBI" id="CHEBI:58178"/>
        <dbReference type="ChEBI" id="CHEBI:58456"/>
        <dbReference type="EC" id="3.1.3.36"/>
    </reaction>
    <physiologicalReaction direction="left-to-right" evidence="10">
        <dbReference type="Rhea" id="RHEA:22765"/>
    </physiologicalReaction>
</comment>
<keyword evidence="8 11" id="KW-0472">Membrane</keyword>
<keyword evidence="4" id="KW-0732">Signal</keyword>
<dbReference type="InterPro" id="IPR016130">
    <property type="entry name" value="Tyr_Pase_AS"/>
</dbReference>
<dbReference type="FunFam" id="2.60.40.10:FF:000869">
    <property type="entry name" value="Protein tyrosine phosphatase, receptor type Q"/>
    <property type="match status" value="1"/>
</dbReference>
<feature type="domain" description="Fibronectin type-III" evidence="14">
    <location>
        <begin position="1098"/>
        <end position="1191"/>
    </location>
</feature>
<feature type="transmembrane region" description="Helical" evidence="11">
    <location>
        <begin position="1759"/>
        <end position="1781"/>
    </location>
</feature>
<dbReference type="InterPro" id="IPR036116">
    <property type="entry name" value="FN3_sf"/>
</dbReference>
<dbReference type="Gene3D" id="2.60.40.10">
    <property type="entry name" value="Immunoglobulins"/>
    <property type="match status" value="15"/>
</dbReference>
<dbReference type="GO" id="GO:0004439">
    <property type="term" value="F:phosphatidylinositol-4,5-bisphosphate 5-phosphatase activity"/>
    <property type="evidence" value="ECO:0007669"/>
    <property type="project" value="UniProtKB-EC"/>
</dbReference>
<dbReference type="Gene3D" id="3.90.190.10">
    <property type="entry name" value="Protein tyrosine phosphatase superfamily"/>
    <property type="match status" value="1"/>
</dbReference>
<evidence type="ECO:0000256" key="9">
    <source>
        <dbReference type="ARBA" id="ARBA00023180"/>
    </source>
</evidence>
<dbReference type="Pfam" id="PF00102">
    <property type="entry name" value="Y_phosphatase"/>
    <property type="match status" value="1"/>
</dbReference>
<dbReference type="FunFam" id="2.60.40.10:FF:001266">
    <property type="entry name" value="Protein tyrosine phosphatase, receptor type Q"/>
    <property type="match status" value="1"/>
</dbReference>
<dbReference type="GO" id="GO:0043235">
    <property type="term" value="C:receptor complex"/>
    <property type="evidence" value="ECO:0007669"/>
    <property type="project" value="TreeGrafter"/>
</dbReference>
<evidence type="ECO:0000259" key="12">
    <source>
        <dbReference type="PROSITE" id="PS50055"/>
    </source>
</evidence>
<feature type="domain" description="Fibronectin type-III" evidence="14">
    <location>
        <begin position="909"/>
        <end position="1001"/>
    </location>
</feature>
<evidence type="ECO:0000259" key="14">
    <source>
        <dbReference type="PROSITE" id="PS50853"/>
    </source>
</evidence>
<feature type="domain" description="Tyrosine-protein phosphatase" evidence="12">
    <location>
        <begin position="1856"/>
        <end position="2112"/>
    </location>
</feature>
<dbReference type="PANTHER" id="PTHR46957">
    <property type="entry name" value="CYTOKINE RECEPTOR"/>
    <property type="match status" value="1"/>
</dbReference>
<dbReference type="FunFam" id="2.60.40.10:FF:001474">
    <property type="entry name" value="Protein tyrosine phosphatase, receptor type Q"/>
    <property type="match status" value="1"/>
</dbReference>
<dbReference type="SMART" id="SM00060">
    <property type="entry name" value="FN3"/>
    <property type="match status" value="15"/>
</dbReference>
<feature type="domain" description="Tyrosine specific protein phosphatases" evidence="13">
    <location>
        <begin position="2032"/>
        <end position="2103"/>
    </location>
</feature>
<comment type="subcellular location">
    <subcellularLocation>
        <location evidence="1">Membrane</location>
        <topology evidence="1">Single-pass membrane protein</topology>
    </subcellularLocation>
</comment>
<evidence type="ECO:0000256" key="6">
    <source>
        <dbReference type="ARBA" id="ARBA00022912"/>
    </source>
</evidence>
<feature type="domain" description="Fibronectin type-III" evidence="14">
    <location>
        <begin position="421"/>
        <end position="516"/>
    </location>
</feature>
<dbReference type="FunFam" id="2.60.40.10:FF:001147">
    <property type="entry name" value="phosphatidylinositol phosphatase PTPRQ isoform X3"/>
    <property type="match status" value="2"/>
</dbReference>
<proteinExistence type="predicted"/>
<dbReference type="FunFam" id="2.60.40.10:FF:001685">
    <property type="entry name" value="phosphatidylinositol phosphatase PTPRQ isoform X2"/>
    <property type="match status" value="1"/>
</dbReference>
<dbReference type="PROSITE" id="PS50853">
    <property type="entry name" value="FN3"/>
    <property type="match status" value="13"/>
</dbReference>
<dbReference type="SMART" id="SM00194">
    <property type="entry name" value="PTPc"/>
    <property type="match status" value="1"/>
</dbReference>
<dbReference type="InterPro" id="IPR000242">
    <property type="entry name" value="PTP_cat"/>
</dbReference>
<dbReference type="PANTHER" id="PTHR46957:SF1">
    <property type="entry name" value="PHOSPHATIDYLINOSITOL PHOSPHATASE PTPRQ"/>
    <property type="match status" value="1"/>
</dbReference>
<feature type="domain" description="Fibronectin type-III" evidence="14">
    <location>
        <begin position="1394"/>
        <end position="1492"/>
    </location>
</feature>